<feature type="transmembrane region" description="Helical" evidence="7">
    <location>
        <begin position="319"/>
        <end position="336"/>
    </location>
</feature>
<feature type="transmembrane region" description="Helical" evidence="7">
    <location>
        <begin position="474"/>
        <end position="493"/>
    </location>
</feature>
<keyword evidence="2" id="KW-1003">Cell membrane</keyword>
<evidence type="ECO:0000313" key="8">
    <source>
        <dbReference type="EMBL" id="KEO92735.1"/>
    </source>
</evidence>
<feature type="transmembrane region" description="Helical" evidence="7">
    <location>
        <begin position="348"/>
        <end position="372"/>
    </location>
</feature>
<feature type="transmembrane region" description="Helical" evidence="7">
    <location>
        <begin position="101"/>
        <end position="126"/>
    </location>
</feature>
<dbReference type="InterPro" id="IPR050833">
    <property type="entry name" value="Poly_Biosynth_Transport"/>
</dbReference>
<comment type="subcellular location">
    <subcellularLocation>
        <location evidence="1">Cell membrane</location>
        <topology evidence="1">Multi-pass membrane protein</topology>
    </subcellularLocation>
</comment>
<feature type="transmembrane region" description="Helical" evidence="7">
    <location>
        <begin position="417"/>
        <end position="438"/>
    </location>
</feature>
<keyword evidence="3 7" id="KW-0812">Transmembrane</keyword>
<dbReference type="AlphaFoldDB" id="A0A074MIW8"/>
<reference evidence="8 9" key="1">
    <citation type="submission" date="2014-04" db="EMBL/GenBank/DDBJ databases">
        <title>A comprehensive comparison of genomes of Erythrobacter spp. Strains.</title>
        <authorList>
            <person name="Zheng Q."/>
        </authorList>
    </citation>
    <scope>NUCLEOTIDE SEQUENCE [LARGE SCALE GENOMIC DNA]</scope>
    <source>
        <strain evidence="8 9">DSM 8509</strain>
    </source>
</reference>
<evidence type="ECO:0000256" key="1">
    <source>
        <dbReference type="ARBA" id="ARBA00004651"/>
    </source>
</evidence>
<name>A0A074MIW8_9SPHN</name>
<dbReference type="GO" id="GO:0005886">
    <property type="term" value="C:plasma membrane"/>
    <property type="evidence" value="ECO:0007669"/>
    <property type="project" value="UniProtKB-SubCell"/>
</dbReference>
<dbReference type="InterPro" id="IPR002797">
    <property type="entry name" value="Polysacc_synth"/>
</dbReference>
<sequence>MSETTPPVQRASSPTPDVTGSDDIAALAKGGRTNTLGFVIRALGGIPFLFLGYRLYGVEDMGRFASAFVIVEIVALICALGEKRGLAQRLTDGADEEGTSAVNLVFDGMLASMLVSAAICSVLLLFPEVMFPNGTNSDLDIWMIAAIPAFALTEILLAAQAYRYDIATTVRARAIVEPWTRSIAAVAFFYIAAISEAGLAMAFLASIYAALATALWSFLRTYGLPKGWRPRPRYLARMTSRSLPLVGADVIERGTRLLDVFLLGLFTSSAAVGIYFFAQQIASLPQKLKTSFEPILSPVITKNLKTGNYGAIAAQVRQVGFWIIALQGGIALALGIPGEAVMGLGGPAIVGGTGALALLLAAEVVASMAVVSESVLVYIARKRNLAISIGVIALQGALTIGLIKACEALGLDEGFKAAGAALALVLALATSSLVKAMVLKTLLKAPVSNWRWALVHAAAPAVVVGFAFTLLPEWIELVVGIPAILATYGFVVWKRGFDEDDKVLFRRNVTPKGDGETA</sequence>
<dbReference type="PANTHER" id="PTHR30250:SF11">
    <property type="entry name" value="O-ANTIGEN TRANSPORTER-RELATED"/>
    <property type="match status" value="1"/>
</dbReference>
<protein>
    <submittedName>
        <fullName evidence="8">Polysaccharide biosynthesis protein</fullName>
    </submittedName>
</protein>
<feature type="transmembrane region" description="Helical" evidence="7">
    <location>
        <begin position="384"/>
        <end position="405"/>
    </location>
</feature>
<evidence type="ECO:0000256" key="4">
    <source>
        <dbReference type="ARBA" id="ARBA00022989"/>
    </source>
</evidence>
<keyword evidence="9" id="KW-1185">Reference proteome</keyword>
<feature type="transmembrane region" description="Helical" evidence="7">
    <location>
        <begin position="260"/>
        <end position="278"/>
    </location>
</feature>
<accession>A0A074MIW8</accession>
<evidence type="ECO:0000256" key="6">
    <source>
        <dbReference type="SAM" id="MobiDB-lite"/>
    </source>
</evidence>
<feature type="transmembrane region" description="Helical" evidence="7">
    <location>
        <begin position="450"/>
        <end position="468"/>
    </location>
</feature>
<gene>
    <name evidence="8" type="ORF">EH32_13145</name>
</gene>
<evidence type="ECO:0000256" key="3">
    <source>
        <dbReference type="ARBA" id="ARBA00022692"/>
    </source>
</evidence>
<dbReference type="Pfam" id="PF01943">
    <property type="entry name" value="Polysacc_synt"/>
    <property type="match status" value="1"/>
</dbReference>
<feature type="transmembrane region" description="Helical" evidence="7">
    <location>
        <begin position="141"/>
        <end position="162"/>
    </location>
</feature>
<evidence type="ECO:0000256" key="5">
    <source>
        <dbReference type="ARBA" id="ARBA00023136"/>
    </source>
</evidence>
<dbReference type="RefSeq" id="WP_418251653.1">
    <property type="nucleotide sequence ID" value="NZ_CP017057.1"/>
</dbReference>
<organism evidence="8 9">
    <name type="scientific">Erythrobacter litoralis</name>
    <dbReference type="NCBI Taxonomy" id="39960"/>
    <lineage>
        <taxon>Bacteria</taxon>
        <taxon>Pseudomonadati</taxon>
        <taxon>Pseudomonadota</taxon>
        <taxon>Alphaproteobacteria</taxon>
        <taxon>Sphingomonadales</taxon>
        <taxon>Erythrobacteraceae</taxon>
        <taxon>Erythrobacter/Porphyrobacter group</taxon>
        <taxon>Erythrobacter</taxon>
    </lineage>
</organism>
<dbReference type="PATRIC" id="fig|39960.10.peg.1034"/>
<feature type="transmembrane region" description="Helical" evidence="7">
    <location>
        <begin position="38"/>
        <end position="56"/>
    </location>
</feature>
<feature type="transmembrane region" description="Helical" evidence="7">
    <location>
        <begin position="183"/>
        <end position="216"/>
    </location>
</feature>
<evidence type="ECO:0000256" key="7">
    <source>
        <dbReference type="SAM" id="Phobius"/>
    </source>
</evidence>
<keyword evidence="4 7" id="KW-1133">Transmembrane helix</keyword>
<proteinExistence type="predicted"/>
<dbReference type="EMBL" id="JMIX01000008">
    <property type="protein sequence ID" value="KEO92735.1"/>
    <property type="molecule type" value="Genomic_DNA"/>
</dbReference>
<feature type="transmembrane region" description="Helical" evidence="7">
    <location>
        <begin position="62"/>
        <end position="80"/>
    </location>
</feature>
<feature type="region of interest" description="Disordered" evidence="6">
    <location>
        <begin position="1"/>
        <end position="20"/>
    </location>
</feature>
<dbReference type="KEGG" id="elq:Ga0102493_111947"/>
<dbReference type="Proteomes" id="UP000027866">
    <property type="component" value="Unassembled WGS sequence"/>
</dbReference>
<keyword evidence="5 7" id="KW-0472">Membrane</keyword>
<dbReference type="PANTHER" id="PTHR30250">
    <property type="entry name" value="PST FAMILY PREDICTED COLANIC ACID TRANSPORTER"/>
    <property type="match status" value="1"/>
</dbReference>
<evidence type="ECO:0000313" key="9">
    <source>
        <dbReference type="Proteomes" id="UP000027866"/>
    </source>
</evidence>
<evidence type="ECO:0000256" key="2">
    <source>
        <dbReference type="ARBA" id="ARBA00022475"/>
    </source>
</evidence>
<feature type="compositionally biased region" description="Polar residues" evidence="6">
    <location>
        <begin position="1"/>
        <end position="18"/>
    </location>
</feature>
<comment type="caution">
    <text evidence="8">The sequence shown here is derived from an EMBL/GenBank/DDBJ whole genome shotgun (WGS) entry which is preliminary data.</text>
</comment>